<dbReference type="EMBL" id="JBGFUD010003586">
    <property type="protein sequence ID" value="MFH4978853.1"/>
    <property type="molecule type" value="Genomic_DNA"/>
</dbReference>
<dbReference type="InterPro" id="IPR036522">
    <property type="entry name" value="MoaC_sf"/>
</dbReference>
<dbReference type="GO" id="GO:0061799">
    <property type="term" value="F:cyclic pyranopterin monophosphate synthase activity"/>
    <property type="evidence" value="ECO:0007669"/>
    <property type="project" value="UniProtKB-EC"/>
</dbReference>
<name>A0ABD6EPD4_9BILA</name>
<evidence type="ECO:0000256" key="5">
    <source>
        <dbReference type="ARBA" id="ARBA00023239"/>
    </source>
</evidence>
<dbReference type="InterPro" id="IPR047594">
    <property type="entry name" value="MoaC_bact/euk"/>
</dbReference>
<proteinExistence type="predicted"/>
<evidence type="ECO:0000256" key="2">
    <source>
        <dbReference type="ARBA" id="ARBA00005046"/>
    </source>
</evidence>
<keyword evidence="5" id="KW-0456">Lyase</keyword>
<evidence type="ECO:0000256" key="3">
    <source>
        <dbReference type="ARBA" id="ARBA00012575"/>
    </source>
</evidence>
<comment type="pathway">
    <text evidence="2">Cofactor biosynthesis; molybdopterin biosynthesis.</text>
</comment>
<dbReference type="PANTHER" id="PTHR22960:SF29">
    <property type="entry name" value="CYCLIC PYRANOPTERIN MONOPHOSPHATE SYNTHASE"/>
    <property type="match status" value="1"/>
</dbReference>
<comment type="catalytic activity">
    <reaction evidence="1">
        <text>(8S)-3',8-cyclo-7,8-dihydroguanosine 5'-triphosphate = cyclic pyranopterin phosphate + diphosphate</text>
        <dbReference type="Rhea" id="RHEA:49580"/>
        <dbReference type="ChEBI" id="CHEBI:33019"/>
        <dbReference type="ChEBI" id="CHEBI:59648"/>
        <dbReference type="ChEBI" id="CHEBI:131766"/>
        <dbReference type="EC" id="4.6.1.17"/>
    </reaction>
</comment>
<dbReference type="PANTHER" id="PTHR22960">
    <property type="entry name" value="MOLYBDOPTERIN COFACTOR SYNTHESIS PROTEIN A"/>
    <property type="match status" value="1"/>
</dbReference>
<dbReference type="Proteomes" id="UP001608902">
    <property type="component" value="Unassembled WGS sequence"/>
</dbReference>
<dbReference type="GO" id="GO:0006777">
    <property type="term" value="P:Mo-molybdopterin cofactor biosynthetic process"/>
    <property type="evidence" value="ECO:0007669"/>
    <property type="project" value="UniProtKB-KW"/>
</dbReference>
<gene>
    <name evidence="7" type="ORF">AB6A40_005562</name>
</gene>
<keyword evidence="8" id="KW-1185">Reference proteome</keyword>
<dbReference type="AlphaFoldDB" id="A0ABD6EPD4"/>
<dbReference type="Pfam" id="PF01967">
    <property type="entry name" value="MoaC"/>
    <property type="match status" value="1"/>
</dbReference>
<organism evidence="7 8">
    <name type="scientific">Gnathostoma spinigerum</name>
    <dbReference type="NCBI Taxonomy" id="75299"/>
    <lineage>
        <taxon>Eukaryota</taxon>
        <taxon>Metazoa</taxon>
        <taxon>Ecdysozoa</taxon>
        <taxon>Nematoda</taxon>
        <taxon>Chromadorea</taxon>
        <taxon>Rhabditida</taxon>
        <taxon>Spirurina</taxon>
        <taxon>Gnathostomatomorpha</taxon>
        <taxon>Gnathostomatoidea</taxon>
        <taxon>Gnathostomatidae</taxon>
        <taxon>Gnathostoma</taxon>
    </lineage>
</organism>
<dbReference type="InterPro" id="IPR050105">
    <property type="entry name" value="MoCo_biosynth_MoaA/MoaC"/>
</dbReference>
<dbReference type="EC" id="4.6.1.17" evidence="3"/>
<dbReference type="NCBIfam" id="TIGR00581">
    <property type="entry name" value="moaC"/>
    <property type="match status" value="1"/>
</dbReference>
<evidence type="ECO:0000256" key="1">
    <source>
        <dbReference type="ARBA" id="ARBA00001637"/>
    </source>
</evidence>
<dbReference type="InterPro" id="IPR023045">
    <property type="entry name" value="MoaC"/>
</dbReference>
<evidence type="ECO:0000256" key="4">
    <source>
        <dbReference type="ARBA" id="ARBA00023150"/>
    </source>
</evidence>
<reference evidence="7 8" key="1">
    <citation type="submission" date="2024-08" db="EMBL/GenBank/DDBJ databases">
        <title>Gnathostoma spinigerum genome.</title>
        <authorList>
            <person name="Gonzalez-Bertolin B."/>
            <person name="Monzon S."/>
            <person name="Zaballos A."/>
            <person name="Jimenez P."/>
            <person name="Dekumyoy P."/>
            <person name="Varona S."/>
            <person name="Cuesta I."/>
            <person name="Sumanam S."/>
            <person name="Adisakwattana P."/>
            <person name="Gasser R.B."/>
            <person name="Hernandez-Gonzalez A."/>
            <person name="Young N.D."/>
            <person name="Perteguer M.J."/>
        </authorList>
    </citation>
    <scope>NUCLEOTIDE SEQUENCE [LARGE SCALE GENOMIC DNA]</scope>
    <source>
        <strain evidence="7">AL3</strain>
        <tissue evidence="7">Liver</tissue>
    </source>
</reference>
<sequence length="189" mass="20785">MNVKWLASKLWVVRRQMNCTTPIAVSKRFVSSTLSHVDQTGKATMVDISEKHATQRTAIAECAVKVTDEITRAIVENRNQKGDVFAVARIAGIQAAKITPNLIPLCHNIPLSVIIIDFRHDQEKNEIIIRSLAKTTASTGVEMEALTAVSVAALTVYDMCKAISHQIVITDIHLCGKYGGKREFGEKSL</sequence>
<accession>A0ABD6EPD4</accession>
<dbReference type="NCBIfam" id="NF006870">
    <property type="entry name" value="PRK09364.1"/>
    <property type="match status" value="1"/>
</dbReference>
<dbReference type="InterPro" id="IPR002820">
    <property type="entry name" value="Mopterin_CF_biosynth-C_dom"/>
</dbReference>
<comment type="caution">
    <text evidence="7">The sequence shown here is derived from an EMBL/GenBank/DDBJ whole genome shotgun (WGS) entry which is preliminary data.</text>
</comment>
<dbReference type="Gene3D" id="3.30.70.640">
    <property type="entry name" value="Molybdopterin cofactor biosynthesis C (MoaC) domain"/>
    <property type="match status" value="1"/>
</dbReference>
<evidence type="ECO:0000313" key="7">
    <source>
        <dbReference type="EMBL" id="MFH4978853.1"/>
    </source>
</evidence>
<protein>
    <recommendedName>
        <fullName evidence="3">cyclic pyranopterin monophosphate synthase</fullName>
        <ecNumber evidence="3">4.6.1.17</ecNumber>
    </recommendedName>
</protein>
<feature type="domain" description="Molybdopterin cofactor biosynthesis C (MoaC)" evidence="6">
    <location>
        <begin position="45"/>
        <end position="180"/>
    </location>
</feature>
<dbReference type="CDD" id="cd01420">
    <property type="entry name" value="MoaC_PE"/>
    <property type="match status" value="1"/>
</dbReference>
<dbReference type="SUPFAM" id="SSF55040">
    <property type="entry name" value="Molybdenum cofactor biosynthesis protein C, MoaC"/>
    <property type="match status" value="1"/>
</dbReference>
<keyword evidence="4" id="KW-0501">Molybdenum cofactor biosynthesis</keyword>
<evidence type="ECO:0000259" key="6">
    <source>
        <dbReference type="Pfam" id="PF01967"/>
    </source>
</evidence>
<evidence type="ECO:0000313" key="8">
    <source>
        <dbReference type="Proteomes" id="UP001608902"/>
    </source>
</evidence>